<gene>
    <name evidence="4" type="ORF">CH063_12303</name>
</gene>
<evidence type="ECO:0000256" key="1">
    <source>
        <dbReference type="ARBA" id="ARBA00006484"/>
    </source>
</evidence>
<dbReference type="STRING" id="759273.H1VPU4"/>
<dbReference type="GO" id="GO:0016491">
    <property type="term" value="F:oxidoreductase activity"/>
    <property type="evidence" value="ECO:0007669"/>
    <property type="project" value="UniProtKB-KW"/>
</dbReference>
<proteinExistence type="inferred from homology"/>
<dbReference type="Pfam" id="PF00106">
    <property type="entry name" value="adh_short"/>
    <property type="match status" value="1"/>
</dbReference>
<comment type="similarity">
    <text evidence="1">Belongs to the short-chain dehydrogenases/reductases (SDR) family.</text>
</comment>
<feature type="non-terminal residue" evidence="4">
    <location>
        <position position="194"/>
    </location>
</feature>
<evidence type="ECO:0000313" key="5">
    <source>
        <dbReference type="Proteomes" id="UP000007174"/>
    </source>
</evidence>
<dbReference type="InterPro" id="IPR036291">
    <property type="entry name" value="NAD(P)-bd_dom_sf"/>
</dbReference>
<evidence type="ECO:0000256" key="2">
    <source>
        <dbReference type="ARBA" id="ARBA00023002"/>
    </source>
</evidence>
<dbReference type="Gene3D" id="3.40.50.720">
    <property type="entry name" value="NAD(P)-binding Rossmann-like Domain"/>
    <property type="match status" value="1"/>
</dbReference>
<dbReference type="SUPFAM" id="SSF51735">
    <property type="entry name" value="NAD(P)-binding Rossmann-fold domains"/>
    <property type="match status" value="1"/>
</dbReference>
<dbReference type="InterPro" id="IPR002347">
    <property type="entry name" value="SDR_fam"/>
</dbReference>
<dbReference type="EMBL" id="CACQ02005252">
    <property type="protein sequence ID" value="CCF42250.1"/>
    <property type="molecule type" value="Genomic_DNA"/>
</dbReference>
<feature type="compositionally biased region" description="Polar residues" evidence="3">
    <location>
        <begin position="11"/>
        <end position="28"/>
    </location>
</feature>
<keyword evidence="2" id="KW-0560">Oxidoreductase</keyword>
<accession>H1VPU4</accession>
<dbReference type="eggNOG" id="KOG0725">
    <property type="taxonomic scope" value="Eukaryota"/>
</dbReference>
<dbReference type="HOGENOM" id="CLU_010194_13_3_1"/>
<name>H1VPU4_COLHI</name>
<dbReference type="PANTHER" id="PTHR43180">
    <property type="entry name" value="3-OXOACYL-(ACYL-CARRIER-PROTEIN) REDUCTASE (AFU_ORTHOLOGUE AFUA_6G11210)"/>
    <property type="match status" value="1"/>
</dbReference>
<evidence type="ECO:0000313" key="4">
    <source>
        <dbReference type="EMBL" id="CCF42250.1"/>
    </source>
</evidence>
<dbReference type="VEuPathDB" id="FungiDB:CH63R_07483"/>
<dbReference type="Proteomes" id="UP000007174">
    <property type="component" value="Unassembled WGS sequence"/>
</dbReference>
<organism evidence="4 5">
    <name type="scientific">Colletotrichum higginsianum (strain IMI 349063)</name>
    <name type="common">Crucifer anthracnose fungus</name>
    <dbReference type="NCBI Taxonomy" id="759273"/>
    <lineage>
        <taxon>Eukaryota</taxon>
        <taxon>Fungi</taxon>
        <taxon>Dikarya</taxon>
        <taxon>Ascomycota</taxon>
        <taxon>Pezizomycotina</taxon>
        <taxon>Sordariomycetes</taxon>
        <taxon>Hypocreomycetidae</taxon>
        <taxon>Glomerellales</taxon>
        <taxon>Glomerellaceae</taxon>
        <taxon>Colletotrichum</taxon>
        <taxon>Colletotrichum destructivum species complex</taxon>
    </lineage>
</organism>
<protein>
    <submittedName>
        <fullName evidence="4">AdhA protein</fullName>
    </submittedName>
</protein>
<feature type="region of interest" description="Disordered" evidence="3">
    <location>
        <begin position="1"/>
        <end position="28"/>
    </location>
</feature>
<dbReference type="AlphaFoldDB" id="H1VPU4"/>
<dbReference type="PANTHER" id="PTHR43180:SF16">
    <property type="entry name" value="BACILYSIN BIOSYNTHESIS OXIDOREDUCTASE BACC"/>
    <property type="match status" value="1"/>
</dbReference>
<evidence type="ECO:0000256" key="3">
    <source>
        <dbReference type="SAM" id="MobiDB-lite"/>
    </source>
</evidence>
<sequence length="194" mass="20619">MTVAQGHHNLVSVTRLSPPVDTTQPYDPSTLSGKTWASHGANIILGDVNPSAGEALVATLRAENPKGSHHFVACDVTSWDSQVAFFKEGARLSPDGAVDVVVANAGINDPAANHRFESPVPSATDPDAPTEPSNRIIDVNVTGLSYTAHLALFWLPRNGPSRDRCLVFVGSVAGVHHFMYIVNGSSRAHSRMGF</sequence>
<reference evidence="5" key="1">
    <citation type="journal article" date="2012" name="Nat. Genet.">
        <title>Lifestyle transitions in plant pathogenic Colletotrichum fungi deciphered by genome and transcriptome analyses.</title>
        <authorList>
            <person name="O'Connell R.J."/>
            <person name="Thon M.R."/>
            <person name="Hacquard S."/>
            <person name="Amyotte S.G."/>
            <person name="Kleemann J."/>
            <person name="Torres M.F."/>
            <person name="Damm U."/>
            <person name="Buiate E.A."/>
            <person name="Epstein L."/>
            <person name="Alkan N."/>
            <person name="Altmueller J."/>
            <person name="Alvarado-Balderrama L."/>
            <person name="Bauser C.A."/>
            <person name="Becker C."/>
            <person name="Birren B.W."/>
            <person name="Chen Z."/>
            <person name="Choi J."/>
            <person name="Crouch J.A."/>
            <person name="Duvick J.P."/>
            <person name="Farman M.A."/>
            <person name="Gan P."/>
            <person name="Heiman D."/>
            <person name="Henrissat B."/>
            <person name="Howard R.J."/>
            <person name="Kabbage M."/>
            <person name="Koch C."/>
            <person name="Kracher B."/>
            <person name="Kubo Y."/>
            <person name="Law A.D."/>
            <person name="Lebrun M.-H."/>
            <person name="Lee Y.-H."/>
            <person name="Miyara I."/>
            <person name="Moore N."/>
            <person name="Neumann U."/>
            <person name="Nordstroem K."/>
            <person name="Panaccione D.G."/>
            <person name="Panstruga R."/>
            <person name="Place M."/>
            <person name="Proctor R.H."/>
            <person name="Prusky D."/>
            <person name="Rech G."/>
            <person name="Reinhardt R."/>
            <person name="Rollins J.A."/>
            <person name="Rounsley S."/>
            <person name="Schardl C.L."/>
            <person name="Schwartz D.C."/>
            <person name="Shenoy N."/>
            <person name="Shirasu K."/>
            <person name="Sikhakolli U.R."/>
            <person name="Stueber K."/>
            <person name="Sukno S.A."/>
            <person name="Sweigard J.A."/>
            <person name="Takano Y."/>
            <person name="Takahara H."/>
            <person name="Trail F."/>
            <person name="van der Does H.C."/>
            <person name="Voll L.M."/>
            <person name="Will I."/>
            <person name="Young S."/>
            <person name="Zeng Q."/>
            <person name="Zhang J."/>
            <person name="Zhou S."/>
            <person name="Dickman M.B."/>
            <person name="Schulze-Lefert P."/>
            <person name="Ver Loren van Themaat E."/>
            <person name="Ma L.-J."/>
            <person name="Vaillancourt L.J."/>
        </authorList>
    </citation>
    <scope>NUCLEOTIDE SEQUENCE [LARGE SCALE GENOMIC DNA]</scope>
    <source>
        <strain evidence="5">IMI 349063</strain>
    </source>
</reference>